<dbReference type="RefSeq" id="WP_135025753.1">
    <property type="nucleotide sequence ID" value="NZ_JBFUWK010000004.1"/>
</dbReference>
<dbReference type="Proteomes" id="UP000297938">
    <property type="component" value="Unassembled WGS sequence"/>
</dbReference>
<evidence type="ECO:0000313" key="2">
    <source>
        <dbReference type="Proteomes" id="UP000297938"/>
    </source>
</evidence>
<name>A0A7Z8D007_CARDV</name>
<protein>
    <submittedName>
        <fullName evidence="1">Uncharacterized protein</fullName>
    </submittedName>
</protein>
<gene>
    <name evidence="1" type="ORF">CKN69_03865</name>
</gene>
<reference evidence="1 2" key="1">
    <citation type="journal article" date="2018" name="Int. J. Food Microbiol.">
        <title>Growth of Carnobacterium spp. isolated from chilled vacuum-packaged meat under relevant acidic conditions.</title>
        <authorList>
            <person name="Zhang P."/>
            <person name="Badoni M."/>
            <person name="Ganzle M."/>
            <person name="Yang X."/>
        </authorList>
    </citation>
    <scope>NUCLEOTIDE SEQUENCE [LARGE SCALE GENOMIC DNA]</scope>
    <source>
        <strain evidence="1 2">B2</strain>
    </source>
</reference>
<dbReference type="AlphaFoldDB" id="A0A7Z8D007"/>
<sequence>MVREQKALLNDHPDVPLKIKDDFLTGESKNSRWENDFGYLVEKFIDNCYAKIRRQVLSECI</sequence>
<comment type="caution">
    <text evidence="1">The sequence shown here is derived from an EMBL/GenBank/DDBJ whole genome shotgun (WGS) entry which is preliminary data.</text>
</comment>
<proteinExistence type="predicted"/>
<accession>A0A7Z8D007</accession>
<organism evidence="1 2">
    <name type="scientific">Carnobacterium divergens</name>
    <name type="common">Lactobacillus divergens</name>
    <dbReference type="NCBI Taxonomy" id="2748"/>
    <lineage>
        <taxon>Bacteria</taxon>
        <taxon>Bacillati</taxon>
        <taxon>Bacillota</taxon>
        <taxon>Bacilli</taxon>
        <taxon>Lactobacillales</taxon>
        <taxon>Carnobacteriaceae</taxon>
        <taxon>Carnobacterium</taxon>
    </lineage>
</organism>
<dbReference type="EMBL" id="NRPP01000007">
    <property type="protein sequence ID" value="TFJ28676.1"/>
    <property type="molecule type" value="Genomic_DNA"/>
</dbReference>
<evidence type="ECO:0000313" key="1">
    <source>
        <dbReference type="EMBL" id="TFJ28676.1"/>
    </source>
</evidence>